<accession>A0A2I3S2W7</accession>
<dbReference type="EMBL" id="AACZ04060452">
    <property type="status" value="NOT_ANNOTATED_CDS"/>
    <property type="molecule type" value="Genomic_DNA"/>
</dbReference>
<dbReference type="AlphaFoldDB" id="A0A2I3S2W7"/>
<dbReference type="Bgee" id="ENSPTRG00000005655">
    <property type="expression patterns" value="Expressed in liver and 13 other cell types or tissues"/>
</dbReference>
<protein>
    <submittedName>
        <fullName evidence="2">Uncharacterized protein</fullName>
    </submittedName>
</protein>
<dbReference type="Ensembl" id="ENSPTRT00000107857.1">
    <property type="protein sequence ID" value="ENSPTRP00000070934.1"/>
    <property type="gene ID" value="ENSPTRG00000005655.5"/>
</dbReference>
<organism evidence="2 3">
    <name type="scientific">Pan troglodytes</name>
    <name type="common">Chimpanzee</name>
    <dbReference type="NCBI Taxonomy" id="9598"/>
    <lineage>
        <taxon>Eukaryota</taxon>
        <taxon>Metazoa</taxon>
        <taxon>Chordata</taxon>
        <taxon>Craniata</taxon>
        <taxon>Vertebrata</taxon>
        <taxon>Euteleostomi</taxon>
        <taxon>Mammalia</taxon>
        <taxon>Eutheria</taxon>
        <taxon>Euarchontoglires</taxon>
        <taxon>Primates</taxon>
        <taxon>Haplorrhini</taxon>
        <taxon>Catarrhini</taxon>
        <taxon>Hominidae</taxon>
        <taxon>Pan</taxon>
    </lineage>
</organism>
<dbReference type="InParanoid" id="A0A2I3S2W7"/>
<keyword evidence="3" id="KW-1185">Reference proteome</keyword>
<dbReference type="Proteomes" id="UP000002277">
    <property type="component" value="Chromosome 12"/>
</dbReference>
<dbReference type="GeneTree" id="ENSGT00390000010780"/>
<evidence type="ECO:0000313" key="2">
    <source>
        <dbReference type="Ensembl" id="ENSPTRP00000070934.1"/>
    </source>
</evidence>
<reference evidence="2" key="2">
    <citation type="submission" date="2025-08" db="UniProtKB">
        <authorList>
            <consortium name="Ensembl"/>
        </authorList>
    </citation>
    <scope>IDENTIFICATION</scope>
</reference>
<dbReference type="OMA" id="TSRKFMM"/>
<feature type="compositionally biased region" description="Basic residues" evidence="1">
    <location>
        <begin position="48"/>
        <end position="59"/>
    </location>
</feature>
<feature type="region of interest" description="Disordered" evidence="1">
    <location>
        <begin position="48"/>
        <end position="78"/>
    </location>
</feature>
<evidence type="ECO:0000313" key="3">
    <source>
        <dbReference type="Proteomes" id="UP000002277"/>
    </source>
</evidence>
<proteinExistence type="predicted"/>
<sequence length="78" mass="8468">MLMNCSGVHTLQFILSAGQKPPLILAAKAEASFPCKGGKFMMRKNNMRKAGARTRRSRRSLLSPARGTSGGIQCSMKK</sequence>
<reference evidence="2 3" key="1">
    <citation type="journal article" date="2005" name="Nature">
        <title>Initial sequence of the chimpanzee genome and comparison with the human genome.</title>
        <authorList>
            <consortium name="Chimpanzee sequencing and analysis consortium"/>
        </authorList>
    </citation>
    <scope>NUCLEOTIDE SEQUENCE [LARGE SCALE GENOMIC DNA]</scope>
</reference>
<name>A0A2I3S2W7_PANTR</name>
<reference evidence="2" key="3">
    <citation type="submission" date="2025-09" db="UniProtKB">
        <authorList>
            <consortium name="Ensembl"/>
        </authorList>
    </citation>
    <scope>IDENTIFICATION</scope>
</reference>
<evidence type="ECO:0000256" key="1">
    <source>
        <dbReference type="SAM" id="MobiDB-lite"/>
    </source>
</evidence>